<dbReference type="EMBL" id="GBXM01068321">
    <property type="protein sequence ID" value="JAH40256.1"/>
    <property type="molecule type" value="Transcribed_RNA"/>
</dbReference>
<protein>
    <submittedName>
        <fullName evidence="2">Uncharacterized protein</fullName>
    </submittedName>
</protein>
<dbReference type="AlphaFoldDB" id="A0A0E9SG53"/>
<organism evidence="2">
    <name type="scientific">Anguilla anguilla</name>
    <name type="common">European freshwater eel</name>
    <name type="synonym">Muraena anguilla</name>
    <dbReference type="NCBI Taxonomy" id="7936"/>
    <lineage>
        <taxon>Eukaryota</taxon>
        <taxon>Metazoa</taxon>
        <taxon>Chordata</taxon>
        <taxon>Craniata</taxon>
        <taxon>Vertebrata</taxon>
        <taxon>Euteleostomi</taxon>
        <taxon>Actinopterygii</taxon>
        <taxon>Neopterygii</taxon>
        <taxon>Teleostei</taxon>
        <taxon>Anguilliformes</taxon>
        <taxon>Anguillidae</taxon>
        <taxon>Anguilla</taxon>
    </lineage>
</organism>
<name>A0A0E9SG53_ANGAN</name>
<proteinExistence type="predicted"/>
<reference evidence="2" key="2">
    <citation type="journal article" date="2015" name="Fish Shellfish Immunol.">
        <title>Early steps in the European eel (Anguilla anguilla)-Vibrio vulnificus interaction in the gills: Role of the RtxA13 toxin.</title>
        <authorList>
            <person name="Callol A."/>
            <person name="Pajuelo D."/>
            <person name="Ebbesson L."/>
            <person name="Teles M."/>
            <person name="MacKenzie S."/>
            <person name="Amaro C."/>
        </authorList>
    </citation>
    <scope>NUCLEOTIDE SEQUENCE</scope>
</reference>
<reference evidence="2" key="1">
    <citation type="submission" date="2014-11" db="EMBL/GenBank/DDBJ databases">
        <authorList>
            <person name="Amaro Gonzalez C."/>
        </authorList>
    </citation>
    <scope>NUCLEOTIDE SEQUENCE</scope>
</reference>
<feature type="region of interest" description="Disordered" evidence="1">
    <location>
        <begin position="1"/>
        <end position="24"/>
    </location>
</feature>
<accession>A0A0E9SG53</accession>
<evidence type="ECO:0000313" key="2">
    <source>
        <dbReference type="EMBL" id="JAH40256.1"/>
    </source>
</evidence>
<sequence length="54" mass="6056">MKDTSTRGQMVSEGEIGMTMRASGEMSFESVSKRNYSLSRLLKKPGKNLTQYHA</sequence>
<evidence type="ECO:0000256" key="1">
    <source>
        <dbReference type="SAM" id="MobiDB-lite"/>
    </source>
</evidence>